<dbReference type="SUPFAM" id="SSF56204">
    <property type="entry name" value="Hect, E3 ligase catalytic domain"/>
    <property type="match status" value="1"/>
</dbReference>
<dbReference type="InterPro" id="IPR035983">
    <property type="entry name" value="Hect_E3_ubiquitin_ligase"/>
</dbReference>
<evidence type="ECO:0000313" key="2">
    <source>
        <dbReference type="Proteomes" id="UP001497482"/>
    </source>
</evidence>
<sequence length="267" mass="29235">MQWFVLQKKAHFPCAQKEEFVSQFICPFPFTDEETPFPISPGADAALRQFLKLLLSQIQGCAVFEGPEDCKNLALDAQALKEDMYYDVGVVLALALVNGAPCLRFFSPALFQLLFNFPQKQALTAGHLTPGSPLTTTVQRIEAAGSVSELQDVLTSCSDHLTLSGCNRPISSLCERAGLVDDLIAFSMITRMQLPLQRFREGLQTLGVFEKVQLYPSVFLPLFTSGAEGTTAASSLQDSAHEAEHREPLTPLRLAPSAARRLTLKSA</sequence>
<dbReference type="GO" id="GO:0004842">
    <property type="term" value="F:ubiquitin-protein transferase activity"/>
    <property type="evidence" value="ECO:0007669"/>
    <property type="project" value="InterPro"/>
</dbReference>
<evidence type="ECO:0000313" key="1">
    <source>
        <dbReference type="EMBL" id="CAL1575391.1"/>
    </source>
</evidence>
<dbReference type="AlphaFoldDB" id="A0AAV2JFN6"/>
<accession>A0AAV2JFN6</accession>
<dbReference type="EMBL" id="OZ035834">
    <property type="protein sequence ID" value="CAL1575391.1"/>
    <property type="molecule type" value="Genomic_DNA"/>
</dbReference>
<evidence type="ECO:0008006" key="3">
    <source>
        <dbReference type="Google" id="ProtNLM"/>
    </source>
</evidence>
<gene>
    <name evidence="1" type="ORF">KC01_LOCUS6974</name>
</gene>
<organism evidence="1 2">
    <name type="scientific">Knipowitschia caucasica</name>
    <name type="common">Caucasian dwarf goby</name>
    <name type="synonym">Pomatoschistus caucasicus</name>
    <dbReference type="NCBI Taxonomy" id="637954"/>
    <lineage>
        <taxon>Eukaryota</taxon>
        <taxon>Metazoa</taxon>
        <taxon>Chordata</taxon>
        <taxon>Craniata</taxon>
        <taxon>Vertebrata</taxon>
        <taxon>Euteleostomi</taxon>
        <taxon>Actinopterygii</taxon>
        <taxon>Neopterygii</taxon>
        <taxon>Teleostei</taxon>
        <taxon>Neoteleostei</taxon>
        <taxon>Acanthomorphata</taxon>
        <taxon>Gobiaria</taxon>
        <taxon>Gobiiformes</taxon>
        <taxon>Gobioidei</taxon>
        <taxon>Gobiidae</taxon>
        <taxon>Gobiinae</taxon>
        <taxon>Knipowitschia</taxon>
    </lineage>
</organism>
<proteinExistence type="predicted"/>
<reference evidence="1 2" key="1">
    <citation type="submission" date="2024-04" db="EMBL/GenBank/DDBJ databases">
        <authorList>
            <person name="Waldvogel A.-M."/>
            <person name="Schoenle A."/>
        </authorList>
    </citation>
    <scope>NUCLEOTIDE SEQUENCE [LARGE SCALE GENOMIC DNA]</scope>
</reference>
<dbReference type="Proteomes" id="UP001497482">
    <property type="component" value="Chromosome 12"/>
</dbReference>
<protein>
    <recommendedName>
        <fullName evidence="3">HECT domain-containing protein</fullName>
    </recommendedName>
</protein>
<keyword evidence="2" id="KW-1185">Reference proteome</keyword>
<name>A0AAV2JFN6_KNICA</name>